<keyword evidence="2 8" id="KW-0436">Ligase</keyword>
<gene>
    <name evidence="8" type="primary">argS</name>
    <name evidence="12" type="ORF">A2365_02240</name>
</gene>
<evidence type="ECO:0000256" key="6">
    <source>
        <dbReference type="ARBA" id="ARBA00023146"/>
    </source>
</evidence>
<feature type="short sequence motif" description="'HIGH' region" evidence="8">
    <location>
        <begin position="121"/>
        <end position="131"/>
    </location>
</feature>
<evidence type="ECO:0000256" key="2">
    <source>
        <dbReference type="ARBA" id="ARBA00022598"/>
    </source>
</evidence>
<dbReference type="GO" id="GO:0005524">
    <property type="term" value="F:ATP binding"/>
    <property type="evidence" value="ECO:0007669"/>
    <property type="project" value="UniProtKB-UniRule"/>
</dbReference>
<sequence>MIEEKIKNFLNKAVKELRIEPFDFSIEISKEKDYGDYSSNIAMILAKKENKNPLEIASIIKEKIKDKIFEKVEVAGPGFINFFLSDEYLGEELKKVLKEKKEYGCLKRKKKETVIVDYSGVNIAKPFGIGHLRSTVIGQAIYNMYKCLGYKVLGDNHIGDWGTQFGKLIYAIKEWGDKKIQDYSVKDLVSLYIKFHEESEKHPEMINEARQWFERLEKGDKEARRIWKECVKTSLKEFDRVYSMLGINIDMTLGESFYEPMLKDVVEEALEKGVVQKSQGALIIPLKTLPPLMILKSDGSTLYSTRDLAAIRHRVKKFKPSLIIYEVGSEQSLHFKQVFESAELLGWIKKEKLVHVPHGLIRLKTGKMSTRKGEIIFLQDVLEEAVRRAEEIIERKNPDLKEKKKIAKIIGIGAVKYNDLSSHPSTDIIFDWDKILNLEGNSGPYLQYACLRAKKILKKSKTKLVLKKIEFTKKEEKNLARKIQQYPFVLEKAAESFSPNLISNYLFDLSKEFNSFYENIPVLKAEENKSLRLSLVYSASLILEKGLEILGIEVPEEI</sequence>
<dbReference type="SMART" id="SM01016">
    <property type="entry name" value="Arg_tRNA_synt_N"/>
    <property type="match status" value="1"/>
</dbReference>
<comment type="caution">
    <text evidence="12">The sequence shown here is derived from an EMBL/GenBank/DDBJ whole genome shotgun (WGS) entry which is preliminary data.</text>
</comment>
<dbReference type="Gene3D" id="3.30.1360.70">
    <property type="entry name" value="Arginyl tRNA synthetase N-terminal domain"/>
    <property type="match status" value="1"/>
</dbReference>
<dbReference type="SUPFAM" id="SSF52374">
    <property type="entry name" value="Nucleotidylyl transferase"/>
    <property type="match status" value="1"/>
</dbReference>
<evidence type="ECO:0000313" key="12">
    <source>
        <dbReference type="EMBL" id="OGZ26932.1"/>
    </source>
</evidence>
<keyword evidence="5 8" id="KW-0648">Protein biosynthesis</keyword>
<dbReference type="GO" id="GO:0004814">
    <property type="term" value="F:arginine-tRNA ligase activity"/>
    <property type="evidence" value="ECO:0007669"/>
    <property type="project" value="UniProtKB-UniRule"/>
</dbReference>
<comment type="catalytic activity">
    <reaction evidence="7 8">
        <text>tRNA(Arg) + L-arginine + ATP = L-arginyl-tRNA(Arg) + AMP + diphosphate</text>
        <dbReference type="Rhea" id="RHEA:20301"/>
        <dbReference type="Rhea" id="RHEA-COMP:9658"/>
        <dbReference type="Rhea" id="RHEA-COMP:9673"/>
        <dbReference type="ChEBI" id="CHEBI:30616"/>
        <dbReference type="ChEBI" id="CHEBI:32682"/>
        <dbReference type="ChEBI" id="CHEBI:33019"/>
        <dbReference type="ChEBI" id="CHEBI:78442"/>
        <dbReference type="ChEBI" id="CHEBI:78513"/>
        <dbReference type="ChEBI" id="CHEBI:456215"/>
        <dbReference type="EC" id="6.1.1.19"/>
    </reaction>
</comment>
<organism evidence="12 13">
    <name type="scientific">Candidatus Nealsonbacteria bacterium RIFOXYB1_FULL_40_15</name>
    <dbReference type="NCBI Taxonomy" id="1801677"/>
    <lineage>
        <taxon>Bacteria</taxon>
        <taxon>Candidatus Nealsoniibacteriota</taxon>
    </lineage>
</organism>
<dbReference type="InterPro" id="IPR001278">
    <property type="entry name" value="Arg-tRNA-ligase"/>
</dbReference>
<keyword evidence="3 8" id="KW-0547">Nucleotide-binding</keyword>
<protein>
    <recommendedName>
        <fullName evidence="8">Arginine--tRNA ligase</fullName>
        <ecNumber evidence="8">6.1.1.19</ecNumber>
    </recommendedName>
    <alternativeName>
        <fullName evidence="8">Arginyl-tRNA synthetase</fullName>
        <shortName evidence="8">ArgRS</shortName>
    </alternativeName>
</protein>
<dbReference type="STRING" id="1801677.A2365_02240"/>
<dbReference type="GO" id="GO:0006420">
    <property type="term" value="P:arginyl-tRNA aminoacylation"/>
    <property type="evidence" value="ECO:0007669"/>
    <property type="project" value="UniProtKB-UniRule"/>
</dbReference>
<dbReference type="InterPro" id="IPR014729">
    <property type="entry name" value="Rossmann-like_a/b/a_fold"/>
</dbReference>
<evidence type="ECO:0000256" key="1">
    <source>
        <dbReference type="ARBA" id="ARBA00005594"/>
    </source>
</evidence>
<accession>A0A1G2EN16</accession>
<dbReference type="PANTHER" id="PTHR11956">
    <property type="entry name" value="ARGINYL-TRNA SYNTHETASE"/>
    <property type="match status" value="1"/>
</dbReference>
<dbReference type="SMART" id="SM00836">
    <property type="entry name" value="DALR_1"/>
    <property type="match status" value="1"/>
</dbReference>
<evidence type="ECO:0000313" key="13">
    <source>
        <dbReference type="Proteomes" id="UP000177740"/>
    </source>
</evidence>
<dbReference type="EC" id="6.1.1.19" evidence="8"/>
<dbReference type="NCBIfam" id="TIGR00456">
    <property type="entry name" value="argS"/>
    <property type="match status" value="1"/>
</dbReference>
<dbReference type="SUPFAM" id="SSF55190">
    <property type="entry name" value="Arginyl-tRNA synthetase (ArgRS), N-terminal 'additional' domain"/>
    <property type="match status" value="1"/>
</dbReference>
<dbReference type="Proteomes" id="UP000177740">
    <property type="component" value="Unassembled WGS sequence"/>
</dbReference>
<dbReference type="HAMAP" id="MF_00123">
    <property type="entry name" value="Arg_tRNA_synth"/>
    <property type="match status" value="1"/>
</dbReference>
<evidence type="ECO:0000256" key="8">
    <source>
        <dbReference type="HAMAP-Rule" id="MF_00123"/>
    </source>
</evidence>
<dbReference type="InterPro" id="IPR008909">
    <property type="entry name" value="DALR_anticod-bd"/>
</dbReference>
<dbReference type="SUPFAM" id="SSF47323">
    <property type="entry name" value="Anticodon-binding domain of a subclass of class I aminoacyl-tRNA synthetases"/>
    <property type="match status" value="1"/>
</dbReference>
<dbReference type="PRINTS" id="PR01038">
    <property type="entry name" value="TRNASYNTHARG"/>
</dbReference>
<dbReference type="Pfam" id="PF03485">
    <property type="entry name" value="Arg_tRNA_synt_N"/>
    <property type="match status" value="1"/>
</dbReference>
<comment type="subcellular location">
    <subcellularLocation>
        <location evidence="8">Cytoplasm</location>
    </subcellularLocation>
</comment>
<keyword evidence="6 8" id="KW-0030">Aminoacyl-tRNA synthetase</keyword>
<comment type="subunit">
    <text evidence="8">Monomer.</text>
</comment>
<evidence type="ECO:0000256" key="4">
    <source>
        <dbReference type="ARBA" id="ARBA00022840"/>
    </source>
</evidence>
<comment type="similarity">
    <text evidence="1 8 9">Belongs to the class-I aminoacyl-tRNA synthetase family.</text>
</comment>
<evidence type="ECO:0000259" key="10">
    <source>
        <dbReference type="SMART" id="SM00836"/>
    </source>
</evidence>
<dbReference type="Pfam" id="PF00750">
    <property type="entry name" value="tRNA-synt_1d"/>
    <property type="match status" value="1"/>
</dbReference>
<dbReference type="EMBL" id="MHMM01000013">
    <property type="protein sequence ID" value="OGZ26932.1"/>
    <property type="molecule type" value="Genomic_DNA"/>
</dbReference>
<dbReference type="AlphaFoldDB" id="A0A1G2EN16"/>
<keyword evidence="8" id="KW-0963">Cytoplasm</keyword>
<feature type="domain" description="Arginyl tRNA synthetase N-terminal" evidence="11">
    <location>
        <begin position="4"/>
        <end position="84"/>
    </location>
</feature>
<dbReference type="Gene3D" id="3.40.50.620">
    <property type="entry name" value="HUPs"/>
    <property type="match status" value="1"/>
</dbReference>
<evidence type="ECO:0000256" key="9">
    <source>
        <dbReference type="RuleBase" id="RU363038"/>
    </source>
</evidence>
<dbReference type="GO" id="GO:0005737">
    <property type="term" value="C:cytoplasm"/>
    <property type="evidence" value="ECO:0007669"/>
    <property type="project" value="UniProtKB-SubCell"/>
</dbReference>
<dbReference type="Pfam" id="PF05746">
    <property type="entry name" value="DALR_1"/>
    <property type="match status" value="1"/>
</dbReference>
<dbReference type="CDD" id="cd00671">
    <property type="entry name" value="ArgRS_core"/>
    <property type="match status" value="1"/>
</dbReference>
<dbReference type="InterPro" id="IPR035684">
    <property type="entry name" value="ArgRS_core"/>
</dbReference>
<reference evidence="12 13" key="1">
    <citation type="journal article" date="2016" name="Nat. Commun.">
        <title>Thousands of microbial genomes shed light on interconnected biogeochemical processes in an aquifer system.</title>
        <authorList>
            <person name="Anantharaman K."/>
            <person name="Brown C.T."/>
            <person name="Hug L.A."/>
            <person name="Sharon I."/>
            <person name="Castelle C.J."/>
            <person name="Probst A.J."/>
            <person name="Thomas B.C."/>
            <person name="Singh A."/>
            <person name="Wilkins M.J."/>
            <person name="Karaoz U."/>
            <person name="Brodie E.L."/>
            <person name="Williams K.H."/>
            <person name="Hubbard S.S."/>
            <person name="Banfield J.F."/>
        </authorList>
    </citation>
    <scope>NUCLEOTIDE SEQUENCE [LARGE SCALE GENOMIC DNA]</scope>
</reference>
<evidence type="ECO:0000256" key="5">
    <source>
        <dbReference type="ARBA" id="ARBA00022917"/>
    </source>
</evidence>
<keyword evidence="4 8" id="KW-0067">ATP-binding</keyword>
<dbReference type="Gene3D" id="1.10.730.10">
    <property type="entry name" value="Isoleucyl-tRNA Synthetase, Domain 1"/>
    <property type="match status" value="1"/>
</dbReference>
<dbReference type="InterPro" id="IPR009080">
    <property type="entry name" value="tRNAsynth_Ia_anticodon-bd"/>
</dbReference>
<proteinExistence type="inferred from homology"/>
<evidence type="ECO:0000259" key="11">
    <source>
        <dbReference type="SMART" id="SM01016"/>
    </source>
</evidence>
<name>A0A1G2EN16_9BACT</name>
<feature type="domain" description="DALR anticodon binding" evidence="10">
    <location>
        <begin position="446"/>
        <end position="558"/>
    </location>
</feature>
<dbReference type="FunFam" id="3.40.50.620:FF:000116">
    <property type="entry name" value="Arginine--tRNA ligase"/>
    <property type="match status" value="1"/>
</dbReference>
<dbReference type="PANTHER" id="PTHR11956:SF5">
    <property type="entry name" value="ARGININE--TRNA LIGASE, CYTOPLASMIC"/>
    <property type="match status" value="1"/>
</dbReference>
<evidence type="ECO:0000256" key="7">
    <source>
        <dbReference type="ARBA" id="ARBA00049339"/>
    </source>
</evidence>
<dbReference type="InterPro" id="IPR005148">
    <property type="entry name" value="Arg-tRNA-synth_N"/>
</dbReference>
<dbReference type="InterPro" id="IPR036695">
    <property type="entry name" value="Arg-tRNA-synth_N_sf"/>
</dbReference>
<evidence type="ECO:0000256" key="3">
    <source>
        <dbReference type="ARBA" id="ARBA00022741"/>
    </source>
</evidence>